<sequence>MSWIIRAQQEGDRSAPPTESAIKEDVRTLISAGSDTVAIAFIFLYFMVKYSRIYRKLQRLLKRVSYIDQLIHETLRLRPPVPMGFPRETSARGFTG</sequence>
<gene>
    <name evidence="4" type="ORF">BO72DRAFT_502390</name>
</gene>
<dbReference type="GO" id="GO:0016705">
    <property type="term" value="F:oxidoreductase activity, acting on paired donors, with incorporation or reduction of molecular oxygen"/>
    <property type="evidence" value="ECO:0007669"/>
    <property type="project" value="InterPro"/>
</dbReference>
<organism evidence="4 5">
    <name type="scientific">Aspergillus fijiensis CBS 313.89</name>
    <dbReference type="NCBI Taxonomy" id="1448319"/>
    <lineage>
        <taxon>Eukaryota</taxon>
        <taxon>Fungi</taxon>
        <taxon>Dikarya</taxon>
        <taxon>Ascomycota</taxon>
        <taxon>Pezizomycotina</taxon>
        <taxon>Eurotiomycetes</taxon>
        <taxon>Eurotiomycetidae</taxon>
        <taxon>Eurotiales</taxon>
        <taxon>Aspergillaceae</taxon>
        <taxon>Aspergillus</taxon>
    </lineage>
</organism>
<name>A0A8G1REM3_9EURO</name>
<accession>A0A8G1REM3</accession>
<dbReference type="InterPro" id="IPR002401">
    <property type="entry name" value="Cyt_P450_E_grp-I"/>
</dbReference>
<keyword evidence="3" id="KW-0472">Membrane</keyword>
<dbReference type="OrthoDB" id="1470350at2759"/>
<dbReference type="GO" id="GO:0004497">
    <property type="term" value="F:monooxygenase activity"/>
    <property type="evidence" value="ECO:0007669"/>
    <property type="project" value="InterPro"/>
</dbReference>
<keyword evidence="3" id="KW-0812">Transmembrane</keyword>
<feature type="region of interest" description="Disordered" evidence="2">
    <location>
        <begin position="1"/>
        <end position="20"/>
    </location>
</feature>
<protein>
    <submittedName>
        <fullName evidence="4">Uncharacterized protein</fullName>
    </submittedName>
</protein>
<evidence type="ECO:0000256" key="2">
    <source>
        <dbReference type="SAM" id="MobiDB-lite"/>
    </source>
</evidence>
<dbReference type="RefSeq" id="XP_040794959.1">
    <property type="nucleotide sequence ID" value="XM_040949065.1"/>
</dbReference>
<feature type="transmembrane region" description="Helical" evidence="3">
    <location>
        <begin position="29"/>
        <end position="48"/>
    </location>
</feature>
<proteinExistence type="inferred from homology"/>
<dbReference type="GO" id="GO:0020037">
    <property type="term" value="F:heme binding"/>
    <property type="evidence" value="ECO:0007669"/>
    <property type="project" value="InterPro"/>
</dbReference>
<dbReference type="PRINTS" id="PR00463">
    <property type="entry name" value="EP450I"/>
</dbReference>
<dbReference type="GeneID" id="63866398"/>
<dbReference type="InterPro" id="IPR036396">
    <property type="entry name" value="Cyt_P450_sf"/>
</dbReference>
<dbReference type="Proteomes" id="UP000249789">
    <property type="component" value="Unassembled WGS sequence"/>
</dbReference>
<dbReference type="PANTHER" id="PTHR24305">
    <property type="entry name" value="CYTOCHROME P450"/>
    <property type="match status" value="1"/>
</dbReference>
<evidence type="ECO:0000313" key="4">
    <source>
        <dbReference type="EMBL" id="RAK70947.1"/>
    </source>
</evidence>
<dbReference type="EMBL" id="KZ824744">
    <property type="protein sequence ID" value="RAK70947.1"/>
    <property type="molecule type" value="Genomic_DNA"/>
</dbReference>
<dbReference type="Gene3D" id="1.10.630.10">
    <property type="entry name" value="Cytochrome P450"/>
    <property type="match status" value="1"/>
</dbReference>
<dbReference type="AlphaFoldDB" id="A0A8G1REM3"/>
<evidence type="ECO:0000256" key="3">
    <source>
        <dbReference type="SAM" id="Phobius"/>
    </source>
</evidence>
<keyword evidence="5" id="KW-1185">Reference proteome</keyword>
<dbReference type="GO" id="GO:0005506">
    <property type="term" value="F:iron ion binding"/>
    <property type="evidence" value="ECO:0007669"/>
    <property type="project" value="InterPro"/>
</dbReference>
<dbReference type="SUPFAM" id="SSF48264">
    <property type="entry name" value="Cytochrome P450"/>
    <property type="match status" value="1"/>
</dbReference>
<reference evidence="4 5" key="1">
    <citation type="submission" date="2018-02" db="EMBL/GenBank/DDBJ databases">
        <title>The genomes of Aspergillus section Nigri reveals drivers in fungal speciation.</title>
        <authorList>
            <consortium name="DOE Joint Genome Institute"/>
            <person name="Vesth T.C."/>
            <person name="Nybo J."/>
            <person name="Theobald S."/>
            <person name="Brandl J."/>
            <person name="Frisvad J.C."/>
            <person name="Nielsen K.F."/>
            <person name="Lyhne E.K."/>
            <person name="Kogle M.E."/>
            <person name="Kuo A."/>
            <person name="Riley R."/>
            <person name="Clum A."/>
            <person name="Nolan M."/>
            <person name="Lipzen A."/>
            <person name="Salamov A."/>
            <person name="Henrissat B."/>
            <person name="Wiebenga A."/>
            <person name="De vries R.P."/>
            <person name="Grigoriev I.V."/>
            <person name="Mortensen U.H."/>
            <person name="Andersen M.R."/>
            <person name="Baker S.E."/>
        </authorList>
    </citation>
    <scope>NUCLEOTIDE SEQUENCE [LARGE SCALE GENOMIC DNA]</scope>
    <source>
        <strain evidence="4 5">CBS 313.89</strain>
    </source>
</reference>
<dbReference type="PANTHER" id="PTHR24305:SF78">
    <property type="entry name" value="P450, PUTATIVE (EUROFUNG)-RELATED"/>
    <property type="match status" value="1"/>
</dbReference>
<dbReference type="Pfam" id="PF00067">
    <property type="entry name" value="p450"/>
    <property type="match status" value="1"/>
</dbReference>
<dbReference type="InterPro" id="IPR001128">
    <property type="entry name" value="Cyt_P450"/>
</dbReference>
<evidence type="ECO:0000313" key="5">
    <source>
        <dbReference type="Proteomes" id="UP000249789"/>
    </source>
</evidence>
<comment type="similarity">
    <text evidence="1">Belongs to the cytochrome P450 family.</text>
</comment>
<dbReference type="VEuPathDB" id="FungiDB:BO72DRAFT_502390"/>
<keyword evidence="3" id="KW-1133">Transmembrane helix</keyword>
<dbReference type="InterPro" id="IPR050121">
    <property type="entry name" value="Cytochrome_P450_monoxygenase"/>
</dbReference>
<evidence type="ECO:0000256" key="1">
    <source>
        <dbReference type="ARBA" id="ARBA00010617"/>
    </source>
</evidence>